<dbReference type="Proteomes" id="UP001310594">
    <property type="component" value="Unassembled WGS sequence"/>
</dbReference>
<proteinExistence type="predicted"/>
<dbReference type="EMBL" id="JAVRQU010000017">
    <property type="protein sequence ID" value="KAK5693398.1"/>
    <property type="molecule type" value="Genomic_DNA"/>
</dbReference>
<evidence type="ECO:0000313" key="2">
    <source>
        <dbReference type="EMBL" id="KAK5693398.1"/>
    </source>
</evidence>
<dbReference type="PANTHER" id="PTHR38167:SF1">
    <property type="entry name" value="C2H2-TYPE DOMAIN-CONTAINING PROTEIN"/>
    <property type="match status" value="1"/>
</dbReference>
<dbReference type="AlphaFoldDB" id="A0AAN8A0S6"/>
<organism evidence="2 3">
    <name type="scientific">Elasticomyces elasticus</name>
    <dbReference type="NCBI Taxonomy" id="574655"/>
    <lineage>
        <taxon>Eukaryota</taxon>
        <taxon>Fungi</taxon>
        <taxon>Dikarya</taxon>
        <taxon>Ascomycota</taxon>
        <taxon>Pezizomycotina</taxon>
        <taxon>Dothideomycetes</taxon>
        <taxon>Dothideomycetidae</taxon>
        <taxon>Mycosphaerellales</taxon>
        <taxon>Teratosphaeriaceae</taxon>
        <taxon>Elasticomyces</taxon>
    </lineage>
</organism>
<dbReference type="PANTHER" id="PTHR38167">
    <property type="entry name" value="C2H2-TYPE DOMAIN-CONTAINING PROTEIN"/>
    <property type="match status" value="1"/>
</dbReference>
<name>A0AAN8A0S6_9PEZI</name>
<feature type="region of interest" description="Disordered" evidence="1">
    <location>
        <begin position="155"/>
        <end position="174"/>
    </location>
</feature>
<sequence>MSSAELAIEVNSDRYDSEVESDPDAPSPPPEPASVDDAIANATSERLRIALRALCRENEVARETASRILLVSASATATGKRKRYETCKNCKEEYDVQVNEKGFCVYHPGSKSVNEESKFWEYHRYEMYGEPCLLLNEPMFEEGMCWDCCEQSMSAGGCRTNRHKPAPAKKARVL</sequence>
<feature type="region of interest" description="Disordered" evidence="1">
    <location>
        <begin position="1"/>
        <end position="36"/>
    </location>
</feature>
<evidence type="ECO:0000313" key="3">
    <source>
        <dbReference type="Proteomes" id="UP001310594"/>
    </source>
</evidence>
<reference evidence="2" key="1">
    <citation type="submission" date="2023-08" db="EMBL/GenBank/DDBJ databases">
        <title>Black Yeasts Isolated from many extreme environments.</title>
        <authorList>
            <person name="Coleine C."/>
            <person name="Stajich J.E."/>
            <person name="Selbmann L."/>
        </authorList>
    </citation>
    <scope>NUCLEOTIDE SEQUENCE</scope>
    <source>
        <strain evidence="2">CCFEE 5810</strain>
    </source>
</reference>
<accession>A0AAN8A0S6</accession>
<comment type="caution">
    <text evidence="2">The sequence shown here is derived from an EMBL/GenBank/DDBJ whole genome shotgun (WGS) entry which is preliminary data.</text>
</comment>
<feature type="compositionally biased region" description="Basic residues" evidence="1">
    <location>
        <begin position="160"/>
        <end position="174"/>
    </location>
</feature>
<protein>
    <submittedName>
        <fullName evidence="2">Uncharacterized protein</fullName>
    </submittedName>
</protein>
<evidence type="ECO:0000256" key="1">
    <source>
        <dbReference type="SAM" id="MobiDB-lite"/>
    </source>
</evidence>
<gene>
    <name evidence="2" type="ORF">LTR97_009967</name>
</gene>